<dbReference type="STRING" id="265726.KY46_06870"/>
<protein>
    <recommendedName>
        <fullName evidence="4">DUF1840 domain-containing protein</fullName>
    </recommendedName>
</protein>
<comment type="caution">
    <text evidence="2">The sequence shown here is derived from an EMBL/GenBank/DDBJ whole genome shotgun (WGS) entry which is preliminary data.</text>
</comment>
<evidence type="ECO:0000313" key="3">
    <source>
        <dbReference type="Proteomes" id="UP000033633"/>
    </source>
</evidence>
<evidence type="ECO:0008006" key="4">
    <source>
        <dbReference type="Google" id="ProtNLM"/>
    </source>
</evidence>
<reference evidence="2 3" key="1">
    <citation type="submission" date="2014-12" db="EMBL/GenBank/DDBJ databases">
        <title>Mercury Reductase activity and rhizosphere competence traits in the genome of root associated Photobacterium halotolerans MELD1.</title>
        <authorList>
            <person name="Mathew D.C."/>
            <person name="Huang C.-C."/>
        </authorList>
    </citation>
    <scope>NUCLEOTIDE SEQUENCE [LARGE SCALE GENOMIC DNA]</scope>
    <source>
        <strain evidence="2 3">MELD1</strain>
    </source>
</reference>
<dbReference type="Pfam" id="PF08895">
    <property type="entry name" value="DUF1840"/>
    <property type="match status" value="1"/>
</dbReference>
<dbReference type="PATRIC" id="fig|265726.11.peg.3425"/>
<keyword evidence="3" id="KW-1185">Reference proteome</keyword>
<evidence type="ECO:0000256" key="1">
    <source>
        <dbReference type="SAM" id="MobiDB-lite"/>
    </source>
</evidence>
<evidence type="ECO:0000313" key="2">
    <source>
        <dbReference type="EMBL" id="KKD00373.1"/>
    </source>
</evidence>
<dbReference type="OrthoDB" id="5625523at2"/>
<dbReference type="Proteomes" id="UP000033633">
    <property type="component" value="Unassembled WGS sequence"/>
</dbReference>
<name>A0A0F5VE72_9GAMM</name>
<gene>
    <name evidence="2" type="ORF">KY46_06870</name>
</gene>
<feature type="region of interest" description="Disordered" evidence="1">
    <location>
        <begin position="60"/>
        <end position="82"/>
    </location>
</feature>
<dbReference type="AlphaFoldDB" id="A0A0F5VE72"/>
<organism evidence="2 3">
    <name type="scientific">Photobacterium halotolerans</name>
    <dbReference type="NCBI Taxonomy" id="265726"/>
    <lineage>
        <taxon>Bacteria</taxon>
        <taxon>Pseudomonadati</taxon>
        <taxon>Pseudomonadota</taxon>
        <taxon>Gammaproteobacteria</taxon>
        <taxon>Vibrionales</taxon>
        <taxon>Vibrionaceae</taxon>
        <taxon>Photobacterium</taxon>
    </lineage>
</organism>
<accession>A0A0F5VE72</accession>
<dbReference type="RefSeq" id="WP_046219906.1">
    <property type="nucleotide sequence ID" value="NZ_JWYV01000004.1"/>
</dbReference>
<dbReference type="InterPro" id="IPR014991">
    <property type="entry name" value="DUF1840"/>
</dbReference>
<sequence>MLITFHSQASANITMFGDVAKQLIHMMGYCENIPGIIDVDDVPQALLNLQTKLAEAEKRDVAQQAEAEAEEDPWEEKEPQISMTTRARPLIEMLESAIADEVVVMWESDS</sequence>
<proteinExistence type="predicted"/>
<dbReference type="EMBL" id="JWYV01000004">
    <property type="protein sequence ID" value="KKD00373.1"/>
    <property type="molecule type" value="Genomic_DNA"/>
</dbReference>